<feature type="region of interest" description="Disordered" evidence="2">
    <location>
        <begin position="353"/>
        <end position="373"/>
    </location>
</feature>
<dbReference type="Proteomes" id="UP000824037">
    <property type="component" value="Unassembled WGS sequence"/>
</dbReference>
<dbReference type="PIRSF" id="PIRSF006487">
    <property type="entry name" value="GcvT"/>
    <property type="match status" value="1"/>
</dbReference>
<dbReference type="PANTHER" id="PTHR22602:SF0">
    <property type="entry name" value="TRANSFERASE CAF17, MITOCHONDRIAL-RELATED"/>
    <property type="match status" value="1"/>
</dbReference>
<reference evidence="4" key="2">
    <citation type="submission" date="2021-04" db="EMBL/GenBank/DDBJ databases">
        <authorList>
            <person name="Gilroy R."/>
        </authorList>
    </citation>
    <scope>NUCLEOTIDE SEQUENCE</scope>
    <source>
        <strain evidence="4">ChiGjej4B4-7305</strain>
    </source>
</reference>
<evidence type="ECO:0000313" key="5">
    <source>
        <dbReference type="Proteomes" id="UP000824037"/>
    </source>
</evidence>
<dbReference type="SUPFAM" id="SSF101790">
    <property type="entry name" value="Aminomethyltransferase beta-barrel domain"/>
    <property type="match status" value="1"/>
</dbReference>
<sequence length="373" mass="40184">MTTETLPYRSPLLDRRGAVAAGAPDEGVPAHYGDPVAEQRALSRGIGVVDAAHRGVVTVTGPDRLSWLDTLSSQWLRDLPPGQSTELMLLDVNGRIAHAPAVLDDGETTWLIADSADAADLATFLDSMRFMLRVEITHRTDLGVLATSAHGPALAAPDGTDLLSWTDPWPATAEGSTRYGPPAEEHPGTEWQLRYWITSRDQVAAVVAEAESAGARPAGIWALEALRVAAWRPRLAKDVDERAIPHELDWLRTGVHMNKGCYRGQESIARVFNLGRPPRRLTMLHLDGSEHVLPEPGDAVTNGERQVGTVTSVARHHELGPIALALLKRNLDPAAELTVGGIAAAQEVIVSPDGFGTGRPEAPTGPRLRRRTL</sequence>
<organism evidence="4 5">
    <name type="scientific">Candidatus Ruania gallistercoris</name>
    <dbReference type="NCBI Taxonomy" id="2838746"/>
    <lineage>
        <taxon>Bacteria</taxon>
        <taxon>Bacillati</taxon>
        <taxon>Actinomycetota</taxon>
        <taxon>Actinomycetes</taxon>
        <taxon>Micrococcales</taxon>
        <taxon>Ruaniaceae</taxon>
        <taxon>Ruania</taxon>
    </lineage>
</organism>
<accession>A0A9D2EI86</accession>
<evidence type="ECO:0000259" key="3">
    <source>
        <dbReference type="Pfam" id="PF08669"/>
    </source>
</evidence>
<dbReference type="InterPro" id="IPR027266">
    <property type="entry name" value="TrmE/GcvT-like"/>
</dbReference>
<reference evidence="4" key="1">
    <citation type="journal article" date="2021" name="PeerJ">
        <title>Extensive microbial diversity within the chicken gut microbiome revealed by metagenomics and culture.</title>
        <authorList>
            <person name="Gilroy R."/>
            <person name="Ravi A."/>
            <person name="Getino M."/>
            <person name="Pursley I."/>
            <person name="Horton D.L."/>
            <person name="Alikhan N.F."/>
            <person name="Baker D."/>
            <person name="Gharbi K."/>
            <person name="Hall N."/>
            <person name="Watson M."/>
            <person name="Adriaenssens E.M."/>
            <person name="Foster-Nyarko E."/>
            <person name="Jarju S."/>
            <person name="Secka A."/>
            <person name="Antonio M."/>
            <person name="Oren A."/>
            <person name="Chaudhuri R.R."/>
            <person name="La Ragione R."/>
            <person name="Hildebrand F."/>
            <person name="Pallen M.J."/>
        </authorList>
    </citation>
    <scope>NUCLEOTIDE SEQUENCE</scope>
    <source>
        <strain evidence="4">ChiGjej4B4-7305</strain>
    </source>
</reference>
<evidence type="ECO:0000256" key="2">
    <source>
        <dbReference type="SAM" id="MobiDB-lite"/>
    </source>
</evidence>
<dbReference type="NCBIfam" id="TIGR03317">
    <property type="entry name" value="ygfZ_signature"/>
    <property type="match status" value="1"/>
</dbReference>
<keyword evidence="1" id="KW-0809">Transit peptide</keyword>
<dbReference type="PANTHER" id="PTHR22602">
    <property type="entry name" value="TRANSFERASE CAF17, MITOCHONDRIAL-RELATED"/>
    <property type="match status" value="1"/>
</dbReference>
<dbReference type="AlphaFoldDB" id="A0A9D2EI86"/>
<feature type="domain" description="Aminomethyltransferase C-terminal" evidence="3">
    <location>
        <begin position="279"/>
        <end position="339"/>
    </location>
</feature>
<dbReference type="InterPro" id="IPR013977">
    <property type="entry name" value="GcvT_C"/>
</dbReference>
<proteinExistence type="predicted"/>
<dbReference type="SUPFAM" id="SSF103025">
    <property type="entry name" value="Folate-binding domain"/>
    <property type="match status" value="1"/>
</dbReference>
<protein>
    <submittedName>
        <fullName evidence="4">Folate-binding protein</fullName>
    </submittedName>
</protein>
<evidence type="ECO:0000256" key="1">
    <source>
        <dbReference type="ARBA" id="ARBA00022946"/>
    </source>
</evidence>
<gene>
    <name evidence="4" type="ORF">H9815_19710</name>
</gene>
<name>A0A9D2EI86_9MICO</name>
<dbReference type="InterPro" id="IPR017703">
    <property type="entry name" value="YgfZ/GCV_T_CS"/>
</dbReference>
<evidence type="ECO:0000313" key="4">
    <source>
        <dbReference type="EMBL" id="HIZ38007.1"/>
    </source>
</evidence>
<dbReference type="InterPro" id="IPR029043">
    <property type="entry name" value="GcvT/YgfZ_C"/>
</dbReference>
<comment type="caution">
    <text evidence="4">The sequence shown here is derived from an EMBL/GenBank/DDBJ whole genome shotgun (WGS) entry which is preliminary data.</text>
</comment>
<dbReference type="Gene3D" id="3.30.1360.120">
    <property type="entry name" value="Probable tRNA modification gtpase trme, domain 1"/>
    <property type="match status" value="2"/>
</dbReference>
<dbReference type="Pfam" id="PF08669">
    <property type="entry name" value="GCV_T_C"/>
    <property type="match status" value="1"/>
</dbReference>
<dbReference type="GO" id="GO:0016226">
    <property type="term" value="P:iron-sulfur cluster assembly"/>
    <property type="evidence" value="ECO:0007669"/>
    <property type="project" value="TreeGrafter"/>
</dbReference>
<dbReference type="InterPro" id="IPR045179">
    <property type="entry name" value="YgfZ/GcvT"/>
</dbReference>
<dbReference type="EMBL" id="DXBY01000334">
    <property type="protein sequence ID" value="HIZ38007.1"/>
    <property type="molecule type" value="Genomic_DNA"/>
</dbReference>